<dbReference type="PANTHER" id="PTHR11203">
    <property type="entry name" value="CLEAVAGE AND POLYADENYLATION SPECIFICITY FACTOR FAMILY MEMBER"/>
    <property type="match status" value="1"/>
</dbReference>
<dbReference type="Proteomes" id="UP000051086">
    <property type="component" value="Unassembled WGS sequence"/>
</dbReference>
<dbReference type="RefSeq" id="WP_106404232.1">
    <property type="nucleotide sequence ID" value="NZ_CYSB01000039.1"/>
</dbReference>
<dbReference type="InterPro" id="IPR036866">
    <property type="entry name" value="RibonucZ/Hydroxyglut_hydro"/>
</dbReference>
<evidence type="ECO:0000259" key="1">
    <source>
        <dbReference type="SMART" id="SM00849"/>
    </source>
</evidence>
<reference evidence="2 4" key="1">
    <citation type="submission" date="2015-09" db="EMBL/GenBank/DDBJ databases">
        <authorList>
            <person name="Rodrigo-Torres L."/>
            <person name="Arahal D.R."/>
        </authorList>
    </citation>
    <scope>NUCLEOTIDE SEQUENCE [LARGE SCALE GENOMIC DNA]</scope>
    <source>
        <strain evidence="2 4">CECT 5118</strain>
    </source>
</reference>
<name>A0A0P1G831_9RHOB</name>
<organism evidence="3 5">
    <name type="scientific">Thalassovita autumnalis</name>
    <dbReference type="NCBI Taxonomy" id="2072972"/>
    <lineage>
        <taxon>Bacteria</taxon>
        <taxon>Pseudomonadati</taxon>
        <taxon>Pseudomonadota</taxon>
        <taxon>Alphaproteobacteria</taxon>
        <taxon>Rhodobacterales</taxon>
        <taxon>Roseobacteraceae</taxon>
        <taxon>Thalassovita</taxon>
    </lineage>
</organism>
<reference evidence="3 5" key="2">
    <citation type="submission" date="2015-09" db="EMBL/GenBank/DDBJ databases">
        <authorList>
            <consortium name="Swine Surveillance"/>
        </authorList>
    </citation>
    <scope>NUCLEOTIDE SEQUENCE [LARGE SCALE GENOMIC DNA]</scope>
    <source>
        <strain evidence="3 5">5120</strain>
    </source>
</reference>
<proteinExistence type="predicted"/>
<dbReference type="SMART" id="SM00849">
    <property type="entry name" value="Lactamase_B"/>
    <property type="match status" value="1"/>
</dbReference>
<dbReference type="Pfam" id="PF12706">
    <property type="entry name" value="Lactamase_B_2"/>
    <property type="match status" value="1"/>
</dbReference>
<dbReference type="EMBL" id="CYSC01000011">
    <property type="protein sequence ID" value="CUH70770.1"/>
    <property type="molecule type" value="Genomic_DNA"/>
</dbReference>
<dbReference type="InterPro" id="IPR050698">
    <property type="entry name" value="MBL"/>
</dbReference>
<evidence type="ECO:0000313" key="4">
    <source>
        <dbReference type="Proteomes" id="UP000051086"/>
    </source>
</evidence>
<dbReference type="SUPFAM" id="SSF56281">
    <property type="entry name" value="Metallo-hydrolase/oxidoreductase"/>
    <property type="match status" value="1"/>
</dbReference>
<accession>A0A0P1G831</accession>
<keyword evidence="4" id="KW-1185">Reference proteome</keyword>
<evidence type="ECO:0000313" key="2">
    <source>
        <dbReference type="EMBL" id="CUH69421.1"/>
    </source>
</evidence>
<dbReference type="Gene3D" id="3.60.15.10">
    <property type="entry name" value="Ribonuclease Z/Hydroxyacylglutathione hydrolase-like"/>
    <property type="match status" value="1"/>
</dbReference>
<dbReference type="AlphaFoldDB" id="A0A0P1G831"/>
<evidence type="ECO:0000313" key="3">
    <source>
        <dbReference type="EMBL" id="CUH70770.1"/>
    </source>
</evidence>
<feature type="domain" description="Metallo-beta-lactamase" evidence="1">
    <location>
        <begin position="14"/>
        <end position="188"/>
    </location>
</feature>
<gene>
    <name evidence="2" type="ORF">TL5118_03381</name>
    <name evidence="3" type="ORF">TL5120_00550</name>
</gene>
<dbReference type="OrthoDB" id="9803916at2"/>
<dbReference type="InterPro" id="IPR001279">
    <property type="entry name" value="Metallo-B-lactamas"/>
</dbReference>
<sequence length="356" mass="38768">MNNIRILSGIGDKGPACMRLCANGQVWLLDCGHGPEANAHFDPKWLNGVDAVFITHDHIDHIGGAAYAVEVGLPIYTTLQTARALPPAAEVRLLPEQGVTEINGIRLTTGRNGHALGGIWMHFDIGEGLFYSGDWSEESNWFAFDGPPPAATAILDCSYQLDGISQADRLKALDQLIDSLPGQILFPVPPSGRAGEMALRLLNRFGPDAVVLDPECRSALRAALASDGLNPRAQEIAPLLERDDQDDARFLICDTPNADGGAAWGYARAWRESGRLGRDAHVVFTGHMTAHARGICAVPGGYFQRWNVHPPLGDQIKMLQRLQAKRFAPAFCPYPEDYMVENALGAEVFMHESIEL</sequence>
<dbReference type="GO" id="GO:0004521">
    <property type="term" value="F:RNA endonuclease activity"/>
    <property type="evidence" value="ECO:0007669"/>
    <property type="project" value="TreeGrafter"/>
</dbReference>
<dbReference type="EMBL" id="CYSB01000039">
    <property type="protein sequence ID" value="CUH69421.1"/>
    <property type="molecule type" value="Genomic_DNA"/>
</dbReference>
<evidence type="ECO:0000313" key="5">
    <source>
        <dbReference type="Proteomes" id="UP000051887"/>
    </source>
</evidence>
<dbReference type="Proteomes" id="UP000051887">
    <property type="component" value="Unassembled WGS sequence"/>
</dbReference>
<protein>
    <submittedName>
        <fullName evidence="3">Ribonuclease Z</fullName>
    </submittedName>
</protein>
<dbReference type="PANTHER" id="PTHR11203:SF37">
    <property type="entry name" value="INTEGRATOR COMPLEX SUBUNIT 11"/>
    <property type="match status" value="1"/>
</dbReference>